<feature type="compositionally biased region" description="Low complexity" evidence="1">
    <location>
        <begin position="37"/>
        <end position="48"/>
    </location>
</feature>
<protein>
    <submittedName>
        <fullName evidence="2">Uncharacterized protein</fullName>
    </submittedName>
</protein>
<comment type="caution">
    <text evidence="2">The sequence shown here is derived from an EMBL/GenBank/DDBJ whole genome shotgun (WGS) entry which is preliminary data.</text>
</comment>
<evidence type="ECO:0000313" key="3">
    <source>
        <dbReference type="Proteomes" id="UP001500236"/>
    </source>
</evidence>
<sequence length="195" mass="20686">MDRLRDIDGAARADYRRAIGTTSPGAPWTPCRWTGAPRARSPPGSTRSRPSEAPSRWLTRRRRTSPVCCLLSAALARQVDVGAIGIHPAKGLTPKITTPEKDPVYLSPEAVERWVKVTLPHLQDLPTHSVSEKVNTAWEALGKVSNSCLDDVTVGAPATVSWVTSAAFGGARAAKLWAACRSVGARAAGGSGRPS</sequence>
<evidence type="ECO:0000256" key="1">
    <source>
        <dbReference type="SAM" id="MobiDB-lite"/>
    </source>
</evidence>
<organism evidence="2 3">
    <name type="scientific">Nesterenkonia aethiopica</name>
    <dbReference type="NCBI Taxonomy" id="269144"/>
    <lineage>
        <taxon>Bacteria</taxon>
        <taxon>Bacillati</taxon>
        <taxon>Actinomycetota</taxon>
        <taxon>Actinomycetes</taxon>
        <taxon>Micrococcales</taxon>
        <taxon>Micrococcaceae</taxon>
        <taxon>Nesterenkonia</taxon>
    </lineage>
</organism>
<reference evidence="3" key="1">
    <citation type="journal article" date="2019" name="Int. J. Syst. Evol. Microbiol.">
        <title>The Global Catalogue of Microorganisms (GCM) 10K type strain sequencing project: providing services to taxonomists for standard genome sequencing and annotation.</title>
        <authorList>
            <consortium name="The Broad Institute Genomics Platform"/>
            <consortium name="The Broad Institute Genome Sequencing Center for Infectious Disease"/>
            <person name="Wu L."/>
            <person name="Ma J."/>
        </authorList>
    </citation>
    <scope>NUCLEOTIDE SEQUENCE [LARGE SCALE GENOMIC DNA]</scope>
    <source>
        <strain evidence="3">JCM 14309</strain>
    </source>
</reference>
<keyword evidence="3" id="KW-1185">Reference proteome</keyword>
<feature type="compositionally biased region" description="Basic and acidic residues" evidence="1">
    <location>
        <begin position="1"/>
        <end position="17"/>
    </location>
</feature>
<dbReference type="Proteomes" id="UP001500236">
    <property type="component" value="Unassembled WGS sequence"/>
</dbReference>
<gene>
    <name evidence="2" type="ORF">GCM10010529_02640</name>
</gene>
<evidence type="ECO:0000313" key="2">
    <source>
        <dbReference type="EMBL" id="GAA3052018.1"/>
    </source>
</evidence>
<proteinExistence type="predicted"/>
<accession>A0ABP6LRD0</accession>
<dbReference type="EMBL" id="BAAAVT010000001">
    <property type="protein sequence ID" value="GAA3052018.1"/>
    <property type="molecule type" value="Genomic_DNA"/>
</dbReference>
<name>A0ABP6LRD0_9MICC</name>
<feature type="region of interest" description="Disordered" evidence="1">
    <location>
        <begin position="1"/>
        <end position="59"/>
    </location>
</feature>